<dbReference type="GO" id="GO:0015888">
    <property type="term" value="P:thiamine transport"/>
    <property type="evidence" value="ECO:0007669"/>
    <property type="project" value="TreeGrafter"/>
</dbReference>
<evidence type="ECO:0000313" key="3">
    <source>
        <dbReference type="EMBL" id="KAA9302199.1"/>
    </source>
</evidence>
<gene>
    <name evidence="3" type="ORF">F6I03_03015</name>
</gene>
<protein>
    <submittedName>
        <fullName evidence="3">Extracellular solute-binding protein</fullName>
    </submittedName>
</protein>
<dbReference type="GO" id="GO:0030975">
    <property type="term" value="F:thiamine binding"/>
    <property type="evidence" value="ECO:0007669"/>
    <property type="project" value="TreeGrafter"/>
</dbReference>
<evidence type="ECO:0000313" key="4">
    <source>
        <dbReference type="Proteomes" id="UP000327148"/>
    </source>
</evidence>
<dbReference type="PIRSF" id="PIRSF002825">
    <property type="entry name" value="CfbpA"/>
    <property type="match status" value="1"/>
</dbReference>
<dbReference type="Pfam" id="PF13343">
    <property type="entry name" value="SBP_bac_6"/>
    <property type="match status" value="1"/>
</dbReference>
<accession>A0A5N1GPL6</accession>
<feature type="region of interest" description="Disordered" evidence="2">
    <location>
        <begin position="343"/>
        <end position="363"/>
    </location>
</feature>
<name>A0A5N1GPL6_9LACT</name>
<evidence type="ECO:0000256" key="1">
    <source>
        <dbReference type="ARBA" id="ARBA00022729"/>
    </source>
</evidence>
<dbReference type="GO" id="GO:0030976">
    <property type="term" value="F:thiamine pyrophosphate binding"/>
    <property type="evidence" value="ECO:0007669"/>
    <property type="project" value="TreeGrafter"/>
</dbReference>
<dbReference type="AlphaFoldDB" id="A0A5N1GPL6"/>
<dbReference type="SUPFAM" id="SSF53850">
    <property type="entry name" value="Periplasmic binding protein-like II"/>
    <property type="match status" value="1"/>
</dbReference>
<dbReference type="EMBL" id="VYWO01000001">
    <property type="protein sequence ID" value="KAA9302199.1"/>
    <property type="molecule type" value="Genomic_DNA"/>
</dbReference>
<dbReference type="Proteomes" id="UP000327148">
    <property type="component" value="Unassembled WGS sequence"/>
</dbReference>
<proteinExistence type="predicted"/>
<dbReference type="OrthoDB" id="9791045at2"/>
<dbReference type="Gene3D" id="3.40.190.10">
    <property type="entry name" value="Periplasmic binding protein-like II"/>
    <property type="match status" value="2"/>
</dbReference>
<dbReference type="PANTHER" id="PTHR30006:SF2">
    <property type="entry name" value="ABC TRANSPORTER SUBSTRATE-BINDING PROTEIN"/>
    <property type="match status" value="1"/>
</dbReference>
<feature type="compositionally biased region" description="Basic and acidic residues" evidence="2">
    <location>
        <begin position="354"/>
        <end position="363"/>
    </location>
</feature>
<dbReference type="GO" id="GO:0030288">
    <property type="term" value="C:outer membrane-bounded periplasmic space"/>
    <property type="evidence" value="ECO:0007669"/>
    <property type="project" value="TreeGrafter"/>
</dbReference>
<dbReference type="RefSeq" id="WP_150983055.1">
    <property type="nucleotide sequence ID" value="NZ_VYWO01000001.1"/>
</dbReference>
<keyword evidence="1" id="KW-0732">Signal</keyword>
<reference evidence="3 4" key="1">
    <citation type="submission" date="2019-09" db="EMBL/GenBank/DDBJ databases">
        <title>Draft genome sequence assemblies of isolates from the urinary tract.</title>
        <authorList>
            <person name="Mores C.R."/>
            <person name="Putonti C."/>
            <person name="Wolfe A.J."/>
        </authorList>
    </citation>
    <scope>NUCLEOTIDE SEQUENCE [LARGE SCALE GENOMIC DNA]</scope>
    <source>
        <strain evidence="3 4">UMB623</strain>
    </source>
</reference>
<sequence length="363" mass="40167">MARKTKKKWPSYLGISFLLAMVLGLAWALHWDQEVPKSSVPEARLVVYSPNSNGLLATVVPAFEQAYGVRVQLVQDSTGNLFDRLKSGDSKSDVDLVFGGSTLWYEANQDYFIPYAAKGAENLPASYRAKDQTYTPYAMEGTVILANRQLTQGLTIHSYDDLLNPSLQGKIGLADPRLSSSGFSQLLTILLAKGGYQSEAAWDFVGQLYFDQEAQIYKESSEVNRGLVQGQVAVGLSTEAVAQQLIAEGAALDLIYPDEGSLYLPAGVGIAKGTKHLDLAQAFVDYLLSDTVQASLAETLYQRPILTDQEQKSDLRDWQTIKRLSDESWDILDQQDQLRQRFEKEGVKASGRNRPLEAKARED</sequence>
<comment type="caution">
    <text evidence="3">The sequence shown here is derived from an EMBL/GenBank/DDBJ whole genome shotgun (WGS) entry which is preliminary data.</text>
</comment>
<organism evidence="3 4">
    <name type="scientific">Aerococcus sanguinicola</name>
    <dbReference type="NCBI Taxonomy" id="119206"/>
    <lineage>
        <taxon>Bacteria</taxon>
        <taxon>Bacillati</taxon>
        <taxon>Bacillota</taxon>
        <taxon>Bacilli</taxon>
        <taxon>Lactobacillales</taxon>
        <taxon>Aerococcaceae</taxon>
        <taxon>Aerococcus</taxon>
    </lineage>
</organism>
<evidence type="ECO:0000256" key="2">
    <source>
        <dbReference type="SAM" id="MobiDB-lite"/>
    </source>
</evidence>
<dbReference type="PANTHER" id="PTHR30006">
    <property type="entry name" value="THIAMINE-BINDING PERIPLASMIC PROTEIN-RELATED"/>
    <property type="match status" value="1"/>
</dbReference>
<dbReference type="InterPro" id="IPR026045">
    <property type="entry name" value="Ferric-bd"/>
</dbReference>
<dbReference type="STRING" id="119206.AWM72_07120"/>